<gene>
    <name evidence="1" type="ORF">MUK42_08011</name>
</gene>
<protein>
    <submittedName>
        <fullName evidence="1">Uncharacterized protein</fullName>
    </submittedName>
</protein>
<sequence length="104" mass="12134">MPPEEWCKMNMEGFGTKYQELPNLTVCDTLKMVLEINRNDKLAMMKIMRLLSSKGWKVSNLVSIEEQFLQAAFVFWVGKRQKKSCLQSSLGVKELVFIYHTKEL</sequence>
<dbReference type="AlphaFoldDB" id="A0A9E7FIL9"/>
<keyword evidence="2" id="KW-1185">Reference proteome</keyword>
<dbReference type="EMBL" id="CP097506">
    <property type="protein sequence ID" value="URD94896.1"/>
    <property type="molecule type" value="Genomic_DNA"/>
</dbReference>
<evidence type="ECO:0000313" key="1">
    <source>
        <dbReference type="EMBL" id="URD94896.1"/>
    </source>
</evidence>
<proteinExistence type="predicted"/>
<evidence type="ECO:0000313" key="2">
    <source>
        <dbReference type="Proteomes" id="UP001055439"/>
    </source>
</evidence>
<dbReference type="Proteomes" id="UP001055439">
    <property type="component" value="Chromosome 4"/>
</dbReference>
<name>A0A9E7FIL9_9LILI</name>
<organism evidence="1 2">
    <name type="scientific">Musa troglodytarum</name>
    <name type="common">fe'i banana</name>
    <dbReference type="NCBI Taxonomy" id="320322"/>
    <lineage>
        <taxon>Eukaryota</taxon>
        <taxon>Viridiplantae</taxon>
        <taxon>Streptophyta</taxon>
        <taxon>Embryophyta</taxon>
        <taxon>Tracheophyta</taxon>
        <taxon>Spermatophyta</taxon>
        <taxon>Magnoliopsida</taxon>
        <taxon>Liliopsida</taxon>
        <taxon>Zingiberales</taxon>
        <taxon>Musaceae</taxon>
        <taxon>Musa</taxon>
    </lineage>
</organism>
<accession>A0A9E7FIL9</accession>
<reference evidence="1" key="1">
    <citation type="submission" date="2022-05" db="EMBL/GenBank/DDBJ databases">
        <title>The Musa troglodytarum L. genome provides insights into the mechanism of non-climacteric behaviour and enrichment of carotenoids.</title>
        <authorList>
            <person name="Wang J."/>
        </authorList>
    </citation>
    <scope>NUCLEOTIDE SEQUENCE</scope>
    <source>
        <tissue evidence="1">Leaf</tissue>
    </source>
</reference>